<sequence>MNYTKEILDGLGRALNEAELLGAEFDFERELLACTFNPIVVDENGEIPSDRRIQLILRNVNRIVSSLRNANWDDDNQKAEKFELSDLLSIVNSFGGLPIYGWEFFNCAEEDFKRWENRLSFDWKNDKYDGKENTFDFFQEGHERHLDVRVWFREIHLFDPNGQKIEIQNFIDASDRGWNALNSNPEVSKHYGIQFIDKNTKLEK</sequence>
<gene>
    <name evidence="1" type="ORF">HNV10_16710</name>
</gene>
<organism evidence="1 2">
    <name type="scientific">Winogradskyella litoriviva</name>
    <dbReference type="NCBI Taxonomy" id="1220182"/>
    <lineage>
        <taxon>Bacteria</taxon>
        <taxon>Pseudomonadati</taxon>
        <taxon>Bacteroidota</taxon>
        <taxon>Flavobacteriia</taxon>
        <taxon>Flavobacteriales</taxon>
        <taxon>Flavobacteriaceae</taxon>
        <taxon>Winogradskyella</taxon>
    </lineage>
</organism>
<dbReference type="RefSeq" id="WP_173302543.1">
    <property type="nucleotide sequence ID" value="NZ_JABRWQ010000010.1"/>
</dbReference>
<name>A0ABX2E8R0_9FLAO</name>
<reference evidence="1 2" key="1">
    <citation type="journal article" date="2015" name="Int. J. Syst. Evol. Microbiol.">
        <title>Winogradskyella litoriviva sp. nov., isolated from coastal seawater.</title>
        <authorList>
            <person name="Nedashkovskaya O.I."/>
            <person name="Kukhlevskiy A.D."/>
            <person name="Zhukova N.V."/>
            <person name="Kim S.J."/>
            <person name="Rhee S.K."/>
            <person name="Mikhailov V.V."/>
        </authorList>
    </citation>
    <scope>NUCLEOTIDE SEQUENCE [LARGE SCALE GENOMIC DNA]</scope>
    <source>
        <strain evidence="1 2">KMM6491</strain>
    </source>
</reference>
<proteinExistence type="predicted"/>
<protein>
    <submittedName>
        <fullName evidence="1">Uncharacterized protein</fullName>
    </submittedName>
</protein>
<dbReference type="EMBL" id="JABRWQ010000010">
    <property type="protein sequence ID" value="NRD24898.1"/>
    <property type="molecule type" value="Genomic_DNA"/>
</dbReference>
<keyword evidence="2" id="KW-1185">Reference proteome</keyword>
<dbReference type="Proteomes" id="UP000805085">
    <property type="component" value="Unassembled WGS sequence"/>
</dbReference>
<accession>A0ABX2E8R0</accession>
<evidence type="ECO:0000313" key="2">
    <source>
        <dbReference type="Proteomes" id="UP000805085"/>
    </source>
</evidence>
<comment type="caution">
    <text evidence="1">The sequence shown here is derived from an EMBL/GenBank/DDBJ whole genome shotgun (WGS) entry which is preliminary data.</text>
</comment>
<evidence type="ECO:0000313" key="1">
    <source>
        <dbReference type="EMBL" id="NRD24898.1"/>
    </source>
</evidence>